<dbReference type="GO" id="GO:0035312">
    <property type="term" value="F:5'-3' DNA exonuclease activity"/>
    <property type="evidence" value="ECO:0007669"/>
    <property type="project" value="UniProtKB-UniRule"/>
</dbReference>
<evidence type="ECO:0000259" key="5">
    <source>
        <dbReference type="SMART" id="SM00484"/>
    </source>
</evidence>
<dbReference type="Pfam" id="PF00867">
    <property type="entry name" value="XPG_I"/>
    <property type="match status" value="1"/>
</dbReference>
<dbReference type="Proteomes" id="UP001178461">
    <property type="component" value="Chromosome 10"/>
</dbReference>
<dbReference type="GO" id="GO:0017108">
    <property type="term" value="F:5'-flap endonuclease activity"/>
    <property type="evidence" value="ECO:0007669"/>
    <property type="project" value="TreeGrafter"/>
</dbReference>
<accession>A0AA35KZJ5</accession>
<dbReference type="PANTHER" id="PTHR11081">
    <property type="entry name" value="FLAP ENDONUCLEASE FAMILY MEMBER"/>
    <property type="match status" value="1"/>
</dbReference>
<evidence type="ECO:0000256" key="1">
    <source>
        <dbReference type="ARBA" id="ARBA00022759"/>
    </source>
</evidence>
<proteinExistence type="inferred from homology"/>
<keyword evidence="4" id="KW-0228">DNA excision</keyword>
<evidence type="ECO:0000256" key="2">
    <source>
        <dbReference type="ARBA" id="ARBA00022839"/>
    </source>
</evidence>
<reference evidence="6" key="1">
    <citation type="submission" date="2022-12" db="EMBL/GenBank/DDBJ databases">
        <authorList>
            <person name="Alioto T."/>
            <person name="Alioto T."/>
            <person name="Gomez Garrido J."/>
        </authorList>
    </citation>
    <scope>NUCLEOTIDE SEQUENCE</scope>
</reference>
<evidence type="ECO:0000313" key="6">
    <source>
        <dbReference type="EMBL" id="CAI5786477.1"/>
    </source>
</evidence>
<keyword evidence="1" id="KW-0255">Endonuclease</keyword>
<comment type="subcellular location">
    <subcellularLocation>
        <location evidence="4">Nucleus</location>
    </subcellularLocation>
</comment>
<dbReference type="SMART" id="SM00484">
    <property type="entry name" value="XPGI"/>
    <property type="match status" value="1"/>
</dbReference>
<dbReference type="AlphaFoldDB" id="A0AA35KZJ5"/>
<dbReference type="EC" id="3.1.-.-" evidence="4"/>
<dbReference type="InterPro" id="IPR019974">
    <property type="entry name" value="XPG_CS"/>
</dbReference>
<keyword evidence="4" id="KW-0267">Excision nuclease</keyword>
<keyword evidence="4" id="KW-0227">DNA damage</keyword>
<protein>
    <recommendedName>
        <fullName evidence="4">Exonuclease 1</fullName>
        <ecNumber evidence="4">3.1.-.-</ecNumber>
    </recommendedName>
</protein>
<comment type="cofactor">
    <cofactor evidence="4">
        <name>Mg(2+)</name>
        <dbReference type="ChEBI" id="CHEBI:18420"/>
    </cofactor>
    <text evidence="4">Binds 2 magnesium ions per subunit. They probably participate in the reaction catalyzed by the enzyme. May bind an additional third magnesium ion after substrate binding.</text>
</comment>
<sequence>MELIWSSGAVNGRFLLRAEGKLSEARECFACSIDVTHAMACEVIKAARARGIDCIVAPYEADAQLAYLNKTGLVEARITEDSDRLAFECKKRTEFSVQSFYSLCKPNQAAAGKEVQKNSKRPQTNPR</sequence>
<dbReference type="PROSITE" id="PS00842">
    <property type="entry name" value="XPG_2"/>
    <property type="match status" value="1"/>
</dbReference>
<keyword evidence="3 4" id="KW-0238">DNA-binding</keyword>
<dbReference type="FunFam" id="3.40.50.1010:FF:000111">
    <property type="entry name" value="Exonuclease 1"/>
    <property type="match status" value="1"/>
</dbReference>
<feature type="domain" description="XPG-I" evidence="5">
    <location>
        <begin position="48"/>
        <end position="106"/>
    </location>
</feature>
<dbReference type="InterPro" id="IPR006086">
    <property type="entry name" value="XPG-I_dom"/>
</dbReference>
<dbReference type="GO" id="GO:0003677">
    <property type="term" value="F:DNA binding"/>
    <property type="evidence" value="ECO:0007669"/>
    <property type="project" value="UniProtKB-UniRule"/>
</dbReference>
<keyword evidence="4" id="KW-0234">DNA repair</keyword>
<evidence type="ECO:0000256" key="3">
    <source>
        <dbReference type="ARBA" id="ARBA00023125"/>
    </source>
</evidence>
<dbReference type="PANTHER" id="PTHR11081:SF8">
    <property type="entry name" value="EXONUCLEASE 1"/>
    <property type="match status" value="1"/>
</dbReference>
<keyword evidence="7" id="KW-1185">Reference proteome</keyword>
<organism evidence="6 7">
    <name type="scientific">Podarcis lilfordi</name>
    <name type="common">Lilford's wall lizard</name>
    <dbReference type="NCBI Taxonomy" id="74358"/>
    <lineage>
        <taxon>Eukaryota</taxon>
        <taxon>Metazoa</taxon>
        <taxon>Chordata</taxon>
        <taxon>Craniata</taxon>
        <taxon>Vertebrata</taxon>
        <taxon>Euteleostomi</taxon>
        <taxon>Lepidosauria</taxon>
        <taxon>Squamata</taxon>
        <taxon>Bifurcata</taxon>
        <taxon>Unidentata</taxon>
        <taxon>Episquamata</taxon>
        <taxon>Laterata</taxon>
        <taxon>Lacertibaenia</taxon>
        <taxon>Lacertidae</taxon>
        <taxon>Podarcis</taxon>
    </lineage>
</organism>
<gene>
    <name evidence="6" type="ORF">PODLI_1B007728</name>
</gene>
<dbReference type="GO" id="GO:0006298">
    <property type="term" value="P:mismatch repair"/>
    <property type="evidence" value="ECO:0007669"/>
    <property type="project" value="TreeGrafter"/>
</dbReference>
<keyword evidence="4" id="KW-0460">Magnesium</keyword>
<keyword evidence="4" id="KW-0479">Metal-binding</keyword>
<name>A0AA35KZJ5_9SAUR</name>
<dbReference type="InterPro" id="IPR029060">
    <property type="entry name" value="PIN-like_dom_sf"/>
</dbReference>
<dbReference type="GO" id="GO:0046872">
    <property type="term" value="F:metal ion binding"/>
    <property type="evidence" value="ECO:0007669"/>
    <property type="project" value="UniProtKB-UniRule"/>
</dbReference>
<dbReference type="SUPFAM" id="SSF88723">
    <property type="entry name" value="PIN domain-like"/>
    <property type="match status" value="1"/>
</dbReference>
<dbReference type="InterPro" id="IPR006084">
    <property type="entry name" value="XPG/Rad2"/>
</dbReference>
<dbReference type="EMBL" id="OX395135">
    <property type="protein sequence ID" value="CAI5786477.1"/>
    <property type="molecule type" value="Genomic_DNA"/>
</dbReference>
<comment type="similarity">
    <text evidence="4">Belongs to the XPG/RAD2 endonuclease family. EXO1 subfamily.</text>
</comment>
<keyword evidence="4" id="KW-0540">Nuclease</keyword>
<dbReference type="PRINTS" id="PR00853">
    <property type="entry name" value="XPGRADSUPER"/>
</dbReference>
<keyword evidence="4" id="KW-0539">Nucleus</keyword>
<dbReference type="Gene3D" id="3.40.50.1010">
    <property type="entry name" value="5'-nuclease"/>
    <property type="match status" value="1"/>
</dbReference>
<dbReference type="GO" id="GO:0005634">
    <property type="term" value="C:nucleus"/>
    <property type="evidence" value="ECO:0007669"/>
    <property type="project" value="UniProtKB-SubCell"/>
</dbReference>
<keyword evidence="2 4" id="KW-0269">Exonuclease</keyword>
<comment type="function">
    <text evidence="4">5'-&gt;3' double-stranded DNA exonuclease which may also possess a cryptic 3'-&gt;5' double-stranded DNA exonuclease activity. Functions in DNA mismatch repair.</text>
</comment>
<dbReference type="GO" id="GO:0006310">
    <property type="term" value="P:DNA recombination"/>
    <property type="evidence" value="ECO:0007669"/>
    <property type="project" value="TreeGrafter"/>
</dbReference>
<evidence type="ECO:0000256" key="4">
    <source>
        <dbReference type="RuleBase" id="RU910737"/>
    </source>
</evidence>
<evidence type="ECO:0000313" key="7">
    <source>
        <dbReference type="Proteomes" id="UP001178461"/>
    </source>
</evidence>
<keyword evidence="4" id="KW-0378">Hydrolase</keyword>